<comment type="pathway">
    <text evidence="2">Polyol metabolism; glycerol degradation.</text>
</comment>
<dbReference type="InterPro" id="IPR000447">
    <property type="entry name" value="G3P_DH_FAD-dep"/>
</dbReference>
<evidence type="ECO:0000256" key="7">
    <source>
        <dbReference type="ARBA" id="ARBA00023002"/>
    </source>
</evidence>
<dbReference type="SUPFAM" id="SSF47473">
    <property type="entry name" value="EF-hand"/>
    <property type="match status" value="1"/>
</dbReference>
<evidence type="ECO:0000256" key="4">
    <source>
        <dbReference type="ARBA" id="ARBA00013029"/>
    </source>
</evidence>
<reference evidence="12" key="1">
    <citation type="submission" date="2022-07" db="EMBL/GenBank/DDBJ databases">
        <title>Phylogenomic reconstructions and comparative analyses of Kickxellomycotina fungi.</title>
        <authorList>
            <person name="Reynolds N.K."/>
            <person name="Stajich J.E."/>
            <person name="Barry K."/>
            <person name="Grigoriev I.V."/>
            <person name="Crous P."/>
            <person name="Smith M.E."/>
        </authorList>
    </citation>
    <scope>NUCLEOTIDE SEQUENCE</scope>
    <source>
        <strain evidence="12">RSA 567</strain>
    </source>
</reference>
<dbReference type="InterPro" id="IPR036188">
    <property type="entry name" value="FAD/NAD-bd_sf"/>
</dbReference>
<dbReference type="Gene3D" id="1.10.238.10">
    <property type="entry name" value="EF-hand"/>
    <property type="match status" value="1"/>
</dbReference>
<comment type="catalytic activity">
    <reaction evidence="8">
        <text>a quinone + sn-glycerol 3-phosphate = dihydroxyacetone phosphate + a quinol</text>
        <dbReference type="Rhea" id="RHEA:18977"/>
        <dbReference type="ChEBI" id="CHEBI:24646"/>
        <dbReference type="ChEBI" id="CHEBI:57597"/>
        <dbReference type="ChEBI" id="CHEBI:57642"/>
        <dbReference type="ChEBI" id="CHEBI:132124"/>
        <dbReference type="EC" id="1.1.5.3"/>
    </reaction>
</comment>
<comment type="caution">
    <text evidence="12">The sequence shown here is derived from an EMBL/GenBank/DDBJ whole genome shotgun (WGS) entry which is preliminary data.</text>
</comment>
<feature type="region of interest" description="Disordered" evidence="9">
    <location>
        <begin position="54"/>
        <end position="76"/>
    </location>
</feature>
<evidence type="ECO:0000259" key="11">
    <source>
        <dbReference type="PROSITE" id="PS50222"/>
    </source>
</evidence>
<comment type="similarity">
    <text evidence="3 8">Belongs to the FAD-dependent glycerol-3-phosphate dehydrogenase family.</text>
</comment>
<dbReference type="OrthoDB" id="264015at2759"/>
<dbReference type="GO" id="GO:0005509">
    <property type="term" value="F:calcium ion binding"/>
    <property type="evidence" value="ECO:0007669"/>
    <property type="project" value="InterPro"/>
</dbReference>
<dbReference type="GO" id="GO:0006072">
    <property type="term" value="P:glycerol-3-phosphate metabolic process"/>
    <property type="evidence" value="ECO:0007669"/>
    <property type="project" value="UniProtKB-UniRule"/>
</dbReference>
<keyword evidence="10" id="KW-0812">Transmembrane</keyword>
<dbReference type="Proteomes" id="UP001151582">
    <property type="component" value="Unassembled WGS sequence"/>
</dbReference>
<feature type="domain" description="EF-hand" evidence="11">
    <location>
        <begin position="704"/>
        <end position="739"/>
    </location>
</feature>
<evidence type="ECO:0000256" key="2">
    <source>
        <dbReference type="ARBA" id="ARBA00004745"/>
    </source>
</evidence>
<evidence type="ECO:0000256" key="9">
    <source>
        <dbReference type="SAM" id="MobiDB-lite"/>
    </source>
</evidence>
<keyword evidence="5 8" id="KW-0285">Flavoprotein</keyword>
<name>A0A9W8BBD1_9FUNG</name>
<feature type="transmembrane region" description="Helical" evidence="10">
    <location>
        <begin position="12"/>
        <end position="31"/>
    </location>
</feature>
<dbReference type="SUPFAM" id="SSF54373">
    <property type="entry name" value="FAD-linked reductases, C-terminal domain"/>
    <property type="match status" value="1"/>
</dbReference>
<dbReference type="PROSITE" id="PS00977">
    <property type="entry name" value="FAD_G3PDH_1"/>
    <property type="match status" value="1"/>
</dbReference>
<keyword evidence="10" id="KW-0472">Membrane</keyword>
<evidence type="ECO:0000256" key="6">
    <source>
        <dbReference type="ARBA" id="ARBA00022827"/>
    </source>
</evidence>
<dbReference type="InterPro" id="IPR006076">
    <property type="entry name" value="FAD-dep_OxRdtase"/>
</dbReference>
<dbReference type="Gene3D" id="1.10.8.870">
    <property type="entry name" value="Alpha-glycerophosphate oxidase, cap domain"/>
    <property type="match status" value="1"/>
</dbReference>
<dbReference type="InterPro" id="IPR038299">
    <property type="entry name" value="DAO_C_sf"/>
</dbReference>
<dbReference type="GO" id="GO:0005739">
    <property type="term" value="C:mitochondrion"/>
    <property type="evidence" value="ECO:0007669"/>
    <property type="project" value="TreeGrafter"/>
</dbReference>
<evidence type="ECO:0000256" key="5">
    <source>
        <dbReference type="ARBA" id="ARBA00022630"/>
    </source>
</evidence>
<gene>
    <name evidence="12" type="primary">GUT2</name>
    <name evidence="12" type="ORF">H4R34_001117</name>
</gene>
<dbReference type="EC" id="1.1.5.3" evidence="4 8"/>
<protein>
    <recommendedName>
        <fullName evidence="4 8">Glycerol-3-phosphate dehydrogenase</fullName>
        <ecNumber evidence="4 8">1.1.5.3</ecNumber>
    </recommendedName>
</protein>
<proteinExistence type="inferred from homology"/>
<dbReference type="PANTHER" id="PTHR11985:SF15">
    <property type="entry name" value="GLYCEROL-3-PHOSPHATE DEHYDROGENASE, MITOCHONDRIAL"/>
    <property type="match status" value="1"/>
</dbReference>
<dbReference type="Pfam" id="PF01266">
    <property type="entry name" value="DAO"/>
    <property type="match status" value="1"/>
</dbReference>
<dbReference type="FunFam" id="3.30.9.10:FF:000001">
    <property type="entry name" value="Glycerol-3-phosphate dehydrogenase"/>
    <property type="match status" value="1"/>
</dbReference>
<dbReference type="InterPro" id="IPR031656">
    <property type="entry name" value="DAO_C"/>
</dbReference>
<dbReference type="Pfam" id="PF16901">
    <property type="entry name" value="DAO_C"/>
    <property type="match status" value="1"/>
</dbReference>
<dbReference type="CDD" id="cd00051">
    <property type="entry name" value="EFh"/>
    <property type="match status" value="1"/>
</dbReference>
<evidence type="ECO:0000256" key="1">
    <source>
        <dbReference type="ARBA" id="ARBA00001974"/>
    </source>
</evidence>
<keyword evidence="6" id="KW-0274">FAD</keyword>
<keyword evidence="10" id="KW-1133">Transmembrane helix</keyword>
<dbReference type="AlphaFoldDB" id="A0A9W8BBD1"/>
<dbReference type="InterPro" id="IPR011992">
    <property type="entry name" value="EF-hand-dom_pair"/>
</dbReference>
<sequence length="797" mass="87880">MWNQWLLRNQRPVALATATIGGLLGASYLYARRDDRNWRLRSWLTPAVHADAQVAPNSSTGSPGGGRPSPFWKPPSRKEMLNMLQGKTREGEDIPAGGEVFDLLVIGGGATGAGVALDAATRGLRVAMVERDDFSAGTSSRSTKLVHGGVRYLEKAFWELDKEQYSLVKEALHERKTFLKIAPYLSIQLPIMIPVYKWWQLPYFWGGCKAYDLLAGKQGLESSYLLMRGKALEAFPMLKKDRLKGALVYYDGQHNDSRMNVAIALTAISYGAVVANHAEVTSLIKVPEEGQESAVRGAMVRDQLTGQEFPVRARGVINATGPFCDRILKMDSPRAQDIVAPSSGVHIILPKYYSPDNMGLIDPNTSDGRVIFFLPWQGHTIAGTTDSPTQISTNPVPQEEEIQWILDEVRGYLSPDIKVRRGDVLAAWSGIRPLVRDPNAKSTAGLVRSHMLYMSPSKLLTIAGGKWTTYRNMAEETVDLAVKEFDLKPRNGCVTTSTKLIGSHAYSENLFIKLIQSFGLETVVAHHLAADYGDRAWAVCTMAVPTGERFPIFGKRISPMHPYLVAEIHYAVKNEYACTIVDVLARRTRLAFVNAQAALDSIPLVADVMGKDLGWDGATKHQQMRDAEEFLHSMGLPHDLESGKPFSSDNQPSVLPSSVPAVITSARTVGDASETEGKASSFASYAPMFQAISMRYNQGQFHPEEIGHFLAAFNEYDRQSNGSIHRNDLMAVLSSLGLDVSQDQYDTMLNQFQLANSNVVEFEDYLDIMGYIKESQYAAAKPATFQRIPTHRSGGGV</sequence>
<dbReference type="Gene3D" id="3.50.50.60">
    <property type="entry name" value="FAD/NAD(P)-binding domain"/>
    <property type="match status" value="1"/>
</dbReference>
<dbReference type="EMBL" id="JANBQB010000044">
    <property type="protein sequence ID" value="KAJ1983689.1"/>
    <property type="molecule type" value="Genomic_DNA"/>
</dbReference>
<evidence type="ECO:0000313" key="12">
    <source>
        <dbReference type="EMBL" id="KAJ1983689.1"/>
    </source>
</evidence>
<accession>A0A9W8BBD1</accession>
<dbReference type="Gene3D" id="3.30.9.10">
    <property type="entry name" value="D-Amino Acid Oxidase, subunit A, domain 2"/>
    <property type="match status" value="1"/>
</dbReference>
<comment type="cofactor">
    <cofactor evidence="1 8">
        <name>FAD</name>
        <dbReference type="ChEBI" id="CHEBI:57692"/>
    </cofactor>
</comment>
<dbReference type="PROSITE" id="PS50222">
    <property type="entry name" value="EF_HAND_2"/>
    <property type="match status" value="1"/>
</dbReference>
<keyword evidence="7 8" id="KW-0560">Oxidoreductase</keyword>
<dbReference type="InterPro" id="IPR002048">
    <property type="entry name" value="EF_hand_dom"/>
</dbReference>
<organism evidence="12 13">
    <name type="scientific">Dimargaris verticillata</name>
    <dbReference type="NCBI Taxonomy" id="2761393"/>
    <lineage>
        <taxon>Eukaryota</taxon>
        <taxon>Fungi</taxon>
        <taxon>Fungi incertae sedis</taxon>
        <taxon>Zoopagomycota</taxon>
        <taxon>Kickxellomycotina</taxon>
        <taxon>Dimargaritomycetes</taxon>
        <taxon>Dimargaritales</taxon>
        <taxon>Dimargaritaceae</taxon>
        <taxon>Dimargaris</taxon>
    </lineage>
</organism>
<evidence type="ECO:0000256" key="8">
    <source>
        <dbReference type="RuleBase" id="RU361217"/>
    </source>
</evidence>
<dbReference type="GO" id="GO:0004368">
    <property type="term" value="F:glycerol-3-phosphate dehydrogenase (quinone) activity"/>
    <property type="evidence" value="ECO:0007669"/>
    <property type="project" value="UniProtKB-EC"/>
</dbReference>
<dbReference type="PROSITE" id="PS00978">
    <property type="entry name" value="FAD_G3PDH_2"/>
    <property type="match status" value="1"/>
</dbReference>
<evidence type="ECO:0000313" key="13">
    <source>
        <dbReference type="Proteomes" id="UP001151582"/>
    </source>
</evidence>
<keyword evidence="13" id="KW-1185">Reference proteome</keyword>
<dbReference type="SUPFAM" id="SSF51905">
    <property type="entry name" value="FAD/NAD(P)-binding domain"/>
    <property type="match status" value="1"/>
</dbReference>
<dbReference type="PRINTS" id="PR01001">
    <property type="entry name" value="FADG3PDH"/>
</dbReference>
<evidence type="ECO:0000256" key="3">
    <source>
        <dbReference type="ARBA" id="ARBA00007330"/>
    </source>
</evidence>
<evidence type="ECO:0000256" key="10">
    <source>
        <dbReference type="SAM" id="Phobius"/>
    </source>
</evidence>
<dbReference type="PANTHER" id="PTHR11985">
    <property type="entry name" value="GLYCEROL-3-PHOSPHATE DEHYDROGENASE"/>
    <property type="match status" value="1"/>
</dbReference>